<name>F9WIW4_TRYCI</name>
<proteinExistence type="predicted"/>
<evidence type="ECO:0000313" key="1">
    <source>
        <dbReference type="EMBL" id="CCD17263.1"/>
    </source>
</evidence>
<comment type="caution">
    <text evidence="1">The sequence shown here is derived from an EMBL/GenBank/DDBJ whole genome shotgun (WGS) entry which is preliminary data.</text>
</comment>
<accession>F9WIW4</accession>
<protein>
    <submittedName>
        <fullName evidence="1">Uncharacterized protein</fullName>
    </submittedName>
</protein>
<reference evidence="1 2" key="2">
    <citation type="journal article" date="2012" name="Proc. Natl. Acad. Sci. U.S.A.">
        <title>Antigenic diversity is generated by distinct evolutionary mechanisms in African trypanosome species.</title>
        <authorList>
            <person name="Jackson A.P."/>
            <person name="Berry A."/>
            <person name="Aslett M."/>
            <person name="Allison H.C."/>
            <person name="Burton P."/>
            <person name="Vavrova-Anderson J."/>
            <person name="Brown R."/>
            <person name="Browne H."/>
            <person name="Corton N."/>
            <person name="Hauser H."/>
            <person name="Gamble J."/>
            <person name="Gilderthorp R."/>
            <person name="Marcello L."/>
            <person name="McQuillan J."/>
            <person name="Otto T.D."/>
            <person name="Quail M.A."/>
            <person name="Sanders M.J."/>
            <person name="van Tonder A."/>
            <person name="Ginger M.L."/>
            <person name="Field M.C."/>
            <person name="Barry J.D."/>
            <person name="Hertz-Fowler C."/>
            <person name="Berriman M."/>
        </authorList>
    </citation>
    <scope>NUCLEOTIDE SEQUENCE [LARGE SCALE GENOMIC DNA]</scope>
    <source>
        <strain evidence="1 2">IL3000</strain>
    </source>
</reference>
<organism evidence="1 2">
    <name type="scientific">Trypanosoma congolense (strain IL3000)</name>
    <dbReference type="NCBI Taxonomy" id="1068625"/>
    <lineage>
        <taxon>Eukaryota</taxon>
        <taxon>Discoba</taxon>
        <taxon>Euglenozoa</taxon>
        <taxon>Kinetoplastea</taxon>
        <taxon>Metakinetoplastina</taxon>
        <taxon>Trypanosomatida</taxon>
        <taxon>Trypanosomatidae</taxon>
        <taxon>Trypanosoma</taxon>
        <taxon>Nannomonas</taxon>
    </lineage>
</organism>
<dbReference type="Proteomes" id="UP000000702">
    <property type="component" value="Unassembled WGS sequence"/>
</dbReference>
<dbReference type="AlphaFoldDB" id="F9WIW4"/>
<reference evidence="2" key="1">
    <citation type="submission" date="2011-07" db="EMBL/GenBank/DDBJ databases">
        <title>Divergent evolution of antigenic variation in African trypanosomes.</title>
        <authorList>
            <person name="Jackson A.P."/>
            <person name="Berry A."/>
            <person name="Allison H.C."/>
            <person name="Burton P."/>
            <person name="Anderson J."/>
            <person name="Aslett M."/>
            <person name="Brown R."/>
            <person name="Corton N."/>
            <person name="Harris D."/>
            <person name="Hauser H."/>
            <person name="Gamble J."/>
            <person name="Gilderthorp R."/>
            <person name="McQuillan J."/>
            <person name="Quail M.A."/>
            <person name="Sanders M."/>
            <person name="Van Tonder A."/>
            <person name="Ginger M.L."/>
            <person name="Donelson J.E."/>
            <person name="Field M.C."/>
            <person name="Barry J.D."/>
            <person name="Berriman M."/>
            <person name="Hertz-Fowler C."/>
        </authorList>
    </citation>
    <scope>NUCLEOTIDE SEQUENCE [LARGE SCALE GENOMIC DNA]</scope>
    <source>
        <strain evidence="2">IL3000</strain>
    </source>
</reference>
<sequence>MCAMPYGSTFPICCGSLDCLPLRLSNILGPHRLGRSGTGIHGKSTMTWTTCPWKPSTRRSGVGVVGRHHPHTKPARKSLWSKRRRLSYKCRIPPWGISFTYLLPPEHGLGYRTCPFYFHDQVFFAKHL</sequence>
<evidence type="ECO:0000313" key="2">
    <source>
        <dbReference type="Proteomes" id="UP000000702"/>
    </source>
</evidence>
<keyword evidence="2" id="KW-1185">Reference proteome</keyword>
<gene>
    <name evidence="1" type="ORF">TCIL3000_0_20960</name>
</gene>
<dbReference type="EMBL" id="CAEQ01002647">
    <property type="protein sequence ID" value="CCD17263.1"/>
    <property type="molecule type" value="Genomic_DNA"/>
</dbReference>